<proteinExistence type="predicted"/>
<accession>A0A6J5LGP5</accession>
<organism evidence="1">
    <name type="scientific">uncultured Caudovirales phage</name>
    <dbReference type="NCBI Taxonomy" id="2100421"/>
    <lineage>
        <taxon>Viruses</taxon>
        <taxon>Duplodnaviria</taxon>
        <taxon>Heunggongvirae</taxon>
        <taxon>Uroviricota</taxon>
        <taxon>Caudoviricetes</taxon>
        <taxon>Peduoviridae</taxon>
        <taxon>Maltschvirus</taxon>
        <taxon>Maltschvirus maltsch</taxon>
    </lineage>
</organism>
<reference evidence="1" key="1">
    <citation type="submission" date="2020-04" db="EMBL/GenBank/DDBJ databases">
        <authorList>
            <person name="Chiriac C."/>
            <person name="Salcher M."/>
            <person name="Ghai R."/>
            <person name="Kavagutti S V."/>
        </authorList>
    </citation>
    <scope>NUCLEOTIDE SEQUENCE</scope>
</reference>
<feature type="non-terminal residue" evidence="1">
    <location>
        <position position="1"/>
    </location>
</feature>
<sequence length="135" mass="15191">YADGYSIYMLDGVRFTKDEWTKIVNQEFTLESLAKEGMGADKSAIAMKYAKPDVLLEGVKAVLIDTGRKGTRLYEVKNFYDTGKTQYCIRMKHPSLDTEYIEWVKPEVGSQGSADLCQATAFNVPLQEYLNAVEA</sequence>
<name>A0A6J5LGP5_9CAUD</name>
<evidence type="ECO:0000313" key="1">
    <source>
        <dbReference type="EMBL" id="CAB4132296.1"/>
    </source>
</evidence>
<gene>
    <name evidence="1" type="ORF">UFOVP253_1</name>
</gene>
<dbReference type="EMBL" id="LR796266">
    <property type="protein sequence ID" value="CAB4132296.1"/>
    <property type="molecule type" value="Genomic_DNA"/>
</dbReference>
<protein>
    <submittedName>
        <fullName evidence="1">Uncharacterized protein</fullName>
    </submittedName>
</protein>